<protein>
    <recommendedName>
        <fullName evidence="2">DUF6534 domain-containing protein</fullName>
    </recommendedName>
</protein>
<dbReference type="InterPro" id="IPR045339">
    <property type="entry name" value="DUF6534"/>
</dbReference>
<dbReference type="PANTHER" id="PTHR40465">
    <property type="entry name" value="CHROMOSOME 1, WHOLE GENOME SHOTGUN SEQUENCE"/>
    <property type="match status" value="1"/>
</dbReference>
<feature type="domain" description="DUF6534" evidence="2">
    <location>
        <begin position="173"/>
        <end position="266"/>
    </location>
</feature>
<feature type="transmembrane region" description="Helical" evidence="1">
    <location>
        <begin position="124"/>
        <end position="146"/>
    </location>
</feature>
<accession>A0A5C3PQ76</accession>
<evidence type="ECO:0000313" key="3">
    <source>
        <dbReference type="EMBL" id="TFK91944.1"/>
    </source>
</evidence>
<feature type="transmembrane region" description="Helical" evidence="1">
    <location>
        <begin position="208"/>
        <end position="231"/>
    </location>
</feature>
<feature type="transmembrane region" description="Helical" evidence="1">
    <location>
        <begin position="237"/>
        <end position="255"/>
    </location>
</feature>
<dbReference type="Proteomes" id="UP000308197">
    <property type="component" value="Unassembled WGS sequence"/>
</dbReference>
<keyword evidence="4" id="KW-1185">Reference proteome</keyword>
<keyword evidence="1" id="KW-1133">Transmembrane helix</keyword>
<evidence type="ECO:0000313" key="4">
    <source>
        <dbReference type="Proteomes" id="UP000308197"/>
    </source>
</evidence>
<dbReference type="STRING" id="1314778.A0A5C3PQ76"/>
<feature type="transmembrane region" description="Helical" evidence="1">
    <location>
        <begin position="51"/>
        <end position="71"/>
    </location>
</feature>
<evidence type="ECO:0000256" key="1">
    <source>
        <dbReference type="SAM" id="Phobius"/>
    </source>
</evidence>
<reference evidence="3 4" key="1">
    <citation type="journal article" date="2019" name="Nat. Ecol. Evol.">
        <title>Megaphylogeny resolves global patterns of mushroom evolution.</title>
        <authorList>
            <person name="Varga T."/>
            <person name="Krizsan K."/>
            <person name="Foldi C."/>
            <person name="Dima B."/>
            <person name="Sanchez-Garcia M."/>
            <person name="Sanchez-Ramirez S."/>
            <person name="Szollosi G.J."/>
            <person name="Szarkandi J.G."/>
            <person name="Papp V."/>
            <person name="Albert L."/>
            <person name="Andreopoulos W."/>
            <person name="Angelini C."/>
            <person name="Antonin V."/>
            <person name="Barry K.W."/>
            <person name="Bougher N.L."/>
            <person name="Buchanan P."/>
            <person name="Buyck B."/>
            <person name="Bense V."/>
            <person name="Catcheside P."/>
            <person name="Chovatia M."/>
            <person name="Cooper J."/>
            <person name="Damon W."/>
            <person name="Desjardin D."/>
            <person name="Finy P."/>
            <person name="Geml J."/>
            <person name="Haridas S."/>
            <person name="Hughes K."/>
            <person name="Justo A."/>
            <person name="Karasinski D."/>
            <person name="Kautmanova I."/>
            <person name="Kiss B."/>
            <person name="Kocsube S."/>
            <person name="Kotiranta H."/>
            <person name="LaButti K.M."/>
            <person name="Lechner B.E."/>
            <person name="Liimatainen K."/>
            <person name="Lipzen A."/>
            <person name="Lukacs Z."/>
            <person name="Mihaltcheva S."/>
            <person name="Morgado L.N."/>
            <person name="Niskanen T."/>
            <person name="Noordeloos M.E."/>
            <person name="Ohm R.A."/>
            <person name="Ortiz-Santana B."/>
            <person name="Ovrebo C."/>
            <person name="Racz N."/>
            <person name="Riley R."/>
            <person name="Savchenko A."/>
            <person name="Shiryaev A."/>
            <person name="Soop K."/>
            <person name="Spirin V."/>
            <person name="Szebenyi C."/>
            <person name="Tomsovsky M."/>
            <person name="Tulloss R.E."/>
            <person name="Uehling J."/>
            <person name="Grigoriev I.V."/>
            <person name="Vagvolgyi C."/>
            <person name="Papp T."/>
            <person name="Martin F.M."/>
            <person name="Miettinen O."/>
            <person name="Hibbett D.S."/>
            <person name="Nagy L.G."/>
        </authorList>
    </citation>
    <scope>NUCLEOTIDE SEQUENCE [LARGE SCALE GENOMIC DNA]</scope>
    <source>
        <strain evidence="3 4">HHB13444</strain>
    </source>
</reference>
<name>A0A5C3PQ76_9APHY</name>
<feature type="transmembrane region" description="Helical" evidence="1">
    <location>
        <begin position="91"/>
        <end position="112"/>
    </location>
</feature>
<dbReference type="PANTHER" id="PTHR40465:SF1">
    <property type="entry name" value="DUF6534 DOMAIN-CONTAINING PROTEIN"/>
    <property type="match status" value="1"/>
</dbReference>
<keyword evidence="1" id="KW-0472">Membrane</keyword>
<organism evidence="3 4">
    <name type="scientific">Polyporus arcularius HHB13444</name>
    <dbReference type="NCBI Taxonomy" id="1314778"/>
    <lineage>
        <taxon>Eukaryota</taxon>
        <taxon>Fungi</taxon>
        <taxon>Dikarya</taxon>
        <taxon>Basidiomycota</taxon>
        <taxon>Agaricomycotina</taxon>
        <taxon>Agaricomycetes</taxon>
        <taxon>Polyporales</taxon>
        <taxon>Polyporaceae</taxon>
        <taxon>Polyporus</taxon>
    </lineage>
</organism>
<sequence>MADDPLQPPVSPEILLRYALIGALLSWMLFGISTVQLYIYHVSFPRDRKAIVWSVYIIFMLDIFQSIVAASEAWQTMCFGWGRPITLQYPWWPFSGLPLVSGIISLWVQSFYAWRIYQLGKWRVVPIIIIITALAQAGGAFGIAISSIFLNDIEQLHEPSMFARTIVWLGGGAITDLTIMTSMCYLLYSVKQRAKAFERSGLMVNRLIRLTVETGCACALTAVLELSFFLGMPETNIHLILTAAGLSLTVCSVYSNTLMTSLNSRAKLGERGCEYHSGGAGSTNIDFRHVDTNGNTMDTNFASHGPIAVNIMKGDSTTLDLRRPPDDKLPRVNWDVEMNSIDVHSTGKDSTSFVVV</sequence>
<feature type="transmembrane region" description="Helical" evidence="1">
    <location>
        <begin position="15"/>
        <end position="39"/>
    </location>
</feature>
<evidence type="ECO:0000259" key="2">
    <source>
        <dbReference type="Pfam" id="PF20152"/>
    </source>
</evidence>
<keyword evidence="1" id="KW-0812">Transmembrane</keyword>
<dbReference type="InParanoid" id="A0A5C3PQ76"/>
<proteinExistence type="predicted"/>
<dbReference type="Pfam" id="PF20152">
    <property type="entry name" value="DUF6534"/>
    <property type="match status" value="1"/>
</dbReference>
<gene>
    <name evidence="3" type="ORF">K466DRAFT_582364</name>
</gene>
<feature type="transmembrane region" description="Helical" evidence="1">
    <location>
        <begin position="166"/>
        <end position="188"/>
    </location>
</feature>
<dbReference type="EMBL" id="ML211008">
    <property type="protein sequence ID" value="TFK91944.1"/>
    <property type="molecule type" value="Genomic_DNA"/>
</dbReference>
<dbReference type="AlphaFoldDB" id="A0A5C3PQ76"/>